<feature type="domain" description="C3H1-type" evidence="6">
    <location>
        <begin position="35"/>
        <end position="65"/>
    </location>
</feature>
<evidence type="ECO:0000256" key="3">
    <source>
        <dbReference type="ARBA" id="ARBA00022833"/>
    </source>
</evidence>
<evidence type="ECO:0000256" key="1">
    <source>
        <dbReference type="ARBA" id="ARBA00022723"/>
    </source>
</evidence>
<feature type="compositionally biased region" description="Polar residues" evidence="5">
    <location>
        <begin position="18"/>
        <end position="29"/>
    </location>
</feature>
<dbReference type="Proteomes" id="UP000095282">
    <property type="component" value="Unplaced"/>
</dbReference>
<feature type="zinc finger region" description="C3H1-type" evidence="4">
    <location>
        <begin position="35"/>
        <end position="65"/>
    </location>
</feature>
<feature type="region of interest" description="Disordered" evidence="5">
    <location>
        <begin position="1"/>
        <end position="29"/>
    </location>
</feature>
<dbReference type="InterPro" id="IPR045234">
    <property type="entry name" value="Unkempt-like"/>
</dbReference>
<evidence type="ECO:0000259" key="6">
    <source>
        <dbReference type="PROSITE" id="PS50103"/>
    </source>
</evidence>
<evidence type="ECO:0000313" key="7">
    <source>
        <dbReference type="Proteomes" id="UP000095282"/>
    </source>
</evidence>
<feature type="region of interest" description="Disordered" evidence="5">
    <location>
        <begin position="410"/>
        <end position="446"/>
    </location>
</feature>
<dbReference type="PROSITE" id="PS50103">
    <property type="entry name" value="ZF_C3H1"/>
    <property type="match status" value="2"/>
</dbReference>
<feature type="domain" description="C3H1-type" evidence="6">
    <location>
        <begin position="193"/>
        <end position="221"/>
    </location>
</feature>
<dbReference type="WBParaSite" id="Csp11.Scaffold629.g9123.t1">
    <property type="protein sequence ID" value="Csp11.Scaffold629.g9123.t1"/>
    <property type="gene ID" value="Csp11.Scaffold629.g9123"/>
</dbReference>
<dbReference type="GO" id="GO:0008270">
    <property type="term" value="F:zinc ion binding"/>
    <property type="evidence" value="ECO:0007669"/>
    <property type="project" value="UniProtKB-KW"/>
</dbReference>
<feature type="compositionally biased region" description="Polar residues" evidence="5">
    <location>
        <begin position="415"/>
        <end position="431"/>
    </location>
</feature>
<dbReference type="Pfam" id="PF23261">
    <property type="entry name" value="zf-CCCH_11"/>
    <property type="match status" value="1"/>
</dbReference>
<organism evidence="7 8">
    <name type="scientific">Caenorhabditis tropicalis</name>
    <dbReference type="NCBI Taxonomy" id="1561998"/>
    <lineage>
        <taxon>Eukaryota</taxon>
        <taxon>Metazoa</taxon>
        <taxon>Ecdysozoa</taxon>
        <taxon>Nematoda</taxon>
        <taxon>Chromadorea</taxon>
        <taxon>Rhabditida</taxon>
        <taxon>Rhabditina</taxon>
        <taxon>Rhabditomorpha</taxon>
        <taxon>Rhabditoidea</taxon>
        <taxon>Rhabditidae</taxon>
        <taxon>Peloderinae</taxon>
        <taxon>Caenorhabditis</taxon>
    </lineage>
</organism>
<reference evidence="8" key="1">
    <citation type="submission" date="2016-11" db="UniProtKB">
        <authorList>
            <consortium name="WormBaseParasite"/>
        </authorList>
    </citation>
    <scope>IDENTIFICATION</scope>
</reference>
<dbReference type="SMART" id="SM00356">
    <property type="entry name" value="ZnF_C3H1"/>
    <property type="match status" value="4"/>
</dbReference>
<evidence type="ECO:0000256" key="2">
    <source>
        <dbReference type="ARBA" id="ARBA00022771"/>
    </source>
</evidence>
<sequence length="446" mass="51061">MPQKPLESSFDFPVPGAHSSTESPGTSNENIHLRYYKTAHCTYPNDARGQCSKNGVHCAFAHTPKDKRTATIARAPFSDKSDSFLAFDGREKEIVSFSTDDPKWSMSNHDQVLSCYKTEQCQKPARLCRQGYACPYYHNSKDRRRPPGTYRYRSTPCPAARTIDEWLDPDLCESADNCQYCHTRTEQQFHPEIYKSTKCNDMLENGFCPRSVFCAFAHHDSELHEQRNPYSSKPSPVSQCSPNGRRSSGNGCPSYEPPMSSSFPNGPPGLERPSIGFEFQEEDPRLRAQTINMGHLDMLKRNMLIAGNWQMGQGQMNHPSNVSLYTNDSGQGGPSMETLDQLNMENIHEKCHFLEQALDHERRMCDMWRMRYEGEYAEKGRLQAQVEQMRHMLRPLAVRMPEEEYARIPEESYSIRPSASLPHSPSYNIFQENEKKGQTKVRESDP</sequence>
<evidence type="ECO:0000256" key="5">
    <source>
        <dbReference type="SAM" id="MobiDB-lite"/>
    </source>
</evidence>
<dbReference type="Pfam" id="PF25427">
    <property type="entry name" value="zf-CCCH_UNK"/>
    <property type="match status" value="1"/>
</dbReference>
<dbReference type="AlphaFoldDB" id="A0A1I7UGL8"/>
<dbReference type="Gene3D" id="4.10.1000.10">
    <property type="entry name" value="Zinc finger, CCCH-type"/>
    <property type="match status" value="1"/>
</dbReference>
<keyword evidence="2 4" id="KW-0863">Zinc-finger</keyword>
<dbReference type="InterPro" id="IPR057295">
    <property type="entry name" value="UNK_Znf_4"/>
</dbReference>
<feature type="region of interest" description="Disordered" evidence="5">
    <location>
        <begin position="225"/>
        <end position="275"/>
    </location>
</feature>
<evidence type="ECO:0000313" key="8">
    <source>
        <dbReference type="WBParaSite" id="Csp11.Scaffold629.g9123.t1"/>
    </source>
</evidence>
<proteinExistence type="predicted"/>
<keyword evidence="3 4" id="KW-0862">Zinc</keyword>
<dbReference type="PANTHER" id="PTHR14493:SF50">
    <property type="entry name" value="RING FINGER PROTEIN UNKEMPT"/>
    <property type="match status" value="1"/>
</dbReference>
<keyword evidence="1 4" id="KW-0479">Metal-binding</keyword>
<keyword evidence="7" id="KW-1185">Reference proteome</keyword>
<dbReference type="SUPFAM" id="SSF90229">
    <property type="entry name" value="CCCH zinc finger"/>
    <property type="match status" value="1"/>
</dbReference>
<dbReference type="InterPro" id="IPR036855">
    <property type="entry name" value="Znf_CCCH_sf"/>
</dbReference>
<dbReference type="STRING" id="1561998.A0A1I7UGL8"/>
<feature type="compositionally biased region" description="Polar residues" evidence="5">
    <location>
        <begin position="228"/>
        <end position="251"/>
    </location>
</feature>
<name>A0A1I7UGL8_9PELO</name>
<dbReference type="InterPro" id="IPR057296">
    <property type="entry name" value="UNK_Znf_5"/>
</dbReference>
<protein>
    <submittedName>
        <fullName evidence="8">C3H1-type domain-containing protein</fullName>
    </submittedName>
</protein>
<feature type="zinc finger region" description="C3H1-type" evidence="4">
    <location>
        <begin position="193"/>
        <end position="221"/>
    </location>
</feature>
<feature type="compositionally biased region" description="Basic and acidic residues" evidence="5">
    <location>
        <begin position="432"/>
        <end position="446"/>
    </location>
</feature>
<dbReference type="InterPro" id="IPR000571">
    <property type="entry name" value="Znf_CCCH"/>
</dbReference>
<dbReference type="PANTHER" id="PTHR14493">
    <property type="entry name" value="UNKEMPT FAMILY MEMBER"/>
    <property type="match status" value="1"/>
</dbReference>
<evidence type="ECO:0000256" key="4">
    <source>
        <dbReference type="PROSITE-ProRule" id="PRU00723"/>
    </source>
</evidence>
<accession>A0A1I7UGL8</accession>
<dbReference type="Pfam" id="PF23035">
    <property type="entry name" value="zf-CCCH_UNK-like_4th"/>
    <property type="match status" value="1"/>
</dbReference>